<reference evidence="7 8" key="1">
    <citation type="submission" date="2016-11" db="EMBL/GenBank/DDBJ databases">
        <authorList>
            <person name="Jaros S."/>
            <person name="Januszkiewicz K."/>
            <person name="Wedrychowicz H."/>
        </authorList>
    </citation>
    <scope>NUCLEOTIDE SEQUENCE [LARGE SCALE GENOMIC DNA]</scope>
    <source>
        <strain evidence="7 8">DSM 21986</strain>
    </source>
</reference>
<feature type="domain" description="Cytochrome c" evidence="6">
    <location>
        <begin position="791"/>
        <end position="871"/>
    </location>
</feature>
<evidence type="ECO:0000256" key="4">
    <source>
        <dbReference type="PROSITE-ProRule" id="PRU00433"/>
    </source>
</evidence>
<keyword evidence="3 4" id="KW-0408">Iron</keyword>
<keyword evidence="2 4" id="KW-0479">Metal-binding</keyword>
<dbReference type="GO" id="GO:0009055">
    <property type="term" value="F:electron transfer activity"/>
    <property type="evidence" value="ECO:0007669"/>
    <property type="project" value="InterPro"/>
</dbReference>
<dbReference type="PROSITE" id="PS51257">
    <property type="entry name" value="PROKAR_LIPOPROTEIN"/>
    <property type="match status" value="1"/>
</dbReference>
<evidence type="ECO:0000256" key="3">
    <source>
        <dbReference type="ARBA" id="ARBA00023004"/>
    </source>
</evidence>
<dbReference type="Proteomes" id="UP000184041">
    <property type="component" value="Unassembled WGS sequence"/>
</dbReference>
<dbReference type="InterPro" id="IPR036909">
    <property type="entry name" value="Cyt_c-like_dom_sf"/>
</dbReference>
<dbReference type="SUPFAM" id="SSF50952">
    <property type="entry name" value="Soluble quinoprotein glucose dehydrogenase"/>
    <property type="match status" value="1"/>
</dbReference>
<dbReference type="InterPro" id="IPR016024">
    <property type="entry name" value="ARM-type_fold"/>
</dbReference>
<dbReference type="InterPro" id="IPR011042">
    <property type="entry name" value="6-blade_b-propeller_TolB-like"/>
</dbReference>
<feature type="compositionally biased region" description="Basic and acidic residues" evidence="5">
    <location>
        <begin position="884"/>
        <end position="898"/>
    </location>
</feature>
<dbReference type="Pfam" id="PF13442">
    <property type="entry name" value="Cytochrome_CBB3"/>
    <property type="match status" value="1"/>
</dbReference>
<dbReference type="AlphaFoldDB" id="A0A1M5DQX5"/>
<dbReference type="OrthoDB" id="9808161at2"/>
<evidence type="ECO:0000256" key="2">
    <source>
        <dbReference type="ARBA" id="ARBA00022723"/>
    </source>
</evidence>
<proteinExistence type="predicted"/>
<evidence type="ECO:0000313" key="7">
    <source>
        <dbReference type="EMBL" id="SHF69284.1"/>
    </source>
</evidence>
<dbReference type="InterPro" id="IPR009056">
    <property type="entry name" value="Cyt_c-like_dom"/>
</dbReference>
<dbReference type="PANTHER" id="PTHR33546">
    <property type="entry name" value="LARGE, MULTIFUNCTIONAL SECRETED PROTEIN-RELATED"/>
    <property type="match status" value="1"/>
</dbReference>
<dbReference type="STRING" id="1194090.SAMN05443144_1123"/>
<evidence type="ECO:0000259" key="6">
    <source>
        <dbReference type="PROSITE" id="PS51007"/>
    </source>
</evidence>
<dbReference type="RefSeq" id="WP_084088232.1">
    <property type="nucleotide sequence ID" value="NZ_FQUS01000012.1"/>
</dbReference>
<dbReference type="SUPFAM" id="SSF46626">
    <property type="entry name" value="Cytochrome c"/>
    <property type="match status" value="1"/>
</dbReference>
<organism evidence="7 8">
    <name type="scientific">Fodinibius roseus</name>
    <dbReference type="NCBI Taxonomy" id="1194090"/>
    <lineage>
        <taxon>Bacteria</taxon>
        <taxon>Pseudomonadati</taxon>
        <taxon>Balneolota</taxon>
        <taxon>Balneolia</taxon>
        <taxon>Balneolales</taxon>
        <taxon>Balneolaceae</taxon>
        <taxon>Fodinibius</taxon>
    </lineage>
</organism>
<dbReference type="SUPFAM" id="SSF48371">
    <property type="entry name" value="ARM repeat"/>
    <property type="match status" value="1"/>
</dbReference>
<dbReference type="Pfam" id="PF23500">
    <property type="entry name" value="DUF7133"/>
    <property type="match status" value="1"/>
</dbReference>
<dbReference type="Gene3D" id="1.25.10.10">
    <property type="entry name" value="Leucine-rich Repeat Variant"/>
    <property type="match status" value="1"/>
</dbReference>
<dbReference type="InterPro" id="IPR055557">
    <property type="entry name" value="DUF7133"/>
</dbReference>
<feature type="region of interest" description="Disordered" evidence="5">
    <location>
        <begin position="877"/>
        <end position="909"/>
    </location>
</feature>
<dbReference type="Gene3D" id="1.10.760.10">
    <property type="entry name" value="Cytochrome c-like domain"/>
    <property type="match status" value="1"/>
</dbReference>
<dbReference type="Gene3D" id="2.120.10.30">
    <property type="entry name" value="TolB, C-terminal domain"/>
    <property type="match status" value="1"/>
</dbReference>
<keyword evidence="1 4" id="KW-0349">Heme</keyword>
<sequence length="909" mass="102575">MGIRTKTGWINVFTPLLAGMMLISCHERPSAPEPWPWTPQVEEFAEVYWEHGGQRLVDWMGEDTTLSPEASLEQFNVIEGLQMDHVASEPVVQQPIDLHFDARGRLWVVQYLQYPFPAGATINFYDQYLRAGYDRELSPPPGHVRGADKITLLEDTNGDGTYDSHRDVITGLDITTSVLYAYGGLWVMSPPHLLFYPDEDADGLPEGEPEVRLEGFGLEDTHSVANALTFGPDGWIYGVQGSTSTAEVAGQSWLGQVVWRYHPKTDRFELFSEGGGNSWALDFDSQGRAFMGTNAGNTRGLHVVQGGRYRKGWAKHGPLTTPYAFGYFDHMDHEGYSERFAMTFLIYEENRLGGYHGQHISGMALTNRVQASRFLQDGSTLRTVDTDSLVTTPDRGFRPVDMKAGPDGAVYIADWCDIRMNHVQPVDTWNKSCGRIWRLQPDDYQPAAPFDLTEASNGELIALLSDERKWYREQARRLLGQRADRSVLPRLRELATSEKGQLALEALWTIHLIEGLDQRWALELLGHPNPYVRAWTIRLAADTRQLRGAFRNRLTELARSEPHAEVRSQLAASLRRLDPGQALPVLRELIGRPEDCGDKHIPLLLWWALEEMVSREADAVLDFLEEHPQLWEAPLFEQHLASRLARRLAWERGDSPSYSRKNPYKNWMAYAEHPRSRMPDGKGDYSEWRTNYTPAVSNRNLGRLARLLEMAPTRAARELLLEGMAAGLDQGAPVEQIPPALQQTLRELRREFPRSEALAQVAVRLGEAAELPWDQPLPARPLLSGEERLQQRLAEGKQAYETHCGSCHQSDGSGMERMAAPLRNSRWVSGNPKQLIRLVLHGLRGELQMPPMKTLSDEDLADILTYIRNRWGNGAGPISPEAIDSVRGETTGRDHPWTRQELSGVETGQ</sequence>
<evidence type="ECO:0000256" key="5">
    <source>
        <dbReference type="SAM" id="MobiDB-lite"/>
    </source>
</evidence>
<evidence type="ECO:0000256" key="1">
    <source>
        <dbReference type="ARBA" id="ARBA00022617"/>
    </source>
</evidence>
<gene>
    <name evidence="7" type="ORF">SAMN05443144_1123</name>
</gene>
<dbReference type="Pfam" id="PF13646">
    <property type="entry name" value="HEAT_2"/>
    <property type="match status" value="1"/>
</dbReference>
<dbReference type="GO" id="GO:0046872">
    <property type="term" value="F:metal ion binding"/>
    <property type="evidence" value="ECO:0007669"/>
    <property type="project" value="UniProtKB-KW"/>
</dbReference>
<dbReference type="NCBIfam" id="TIGR02604">
    <property type="entry name" value="Piru_Ver_Nterm"/>
    <property type="match status" value="1"/>
</dbReference>
<dbReference type="EMBL" id="FQUS01000012">
    <property type="protein sequence ID" value="SHF69284.1"/>
    <property type="molecule type" value="Genomic_DNA"/>
</dbReference>
<name>A0A1M5DQX5_9BACT</name>
<evidence type="ECO:0000313" key="8">
    <source>
        <dbReference type="Proteomes" id="UP000184041"/>
    </source>
</evidence>
<dbReference type="PANTHER" id="PTHR33546:SF1">
    <property type="entry name" value="LARGE, MULTIFUNCTIONAL SECRETED PROTEIN"/>
    <property type="match status" value="1"/>
</dbReference>
<keyword evidence="8" id="KW-1185">Reference proteome</keyword>
<dbReference type="InterPro" id="IPR011989">
    <property type="entry name" value="ARM-like"/>
</dbReference>
<protein>
    <submittedName>
        <fullName evidence="7">Putative membrane-bound dehydrogenase domain-containing protein</fullName>
    </submittedName>
</protein>
<dbReference type="PROSITE" id="PS51007">
    <property type="entry name" value="CYTC"/>
    <property type="match status" value="1"/>
</dbReference>
<dbReference type="InterPro" id="IPR013428">
    <property type="entry name" value="Membrane-bound_put_N"/>
</dbReference>
<accession>A0A1M5DQX5</accession>
<dbReference type="InterPro" id="IPR011041">
    <property type="entry name" value="Quinoprot_gluc/sorb_DH_b-prop"/>
</dbReference>
<dbReference type="GO" id="GO:0020037">
    <property type="term" value="F:heme binding"/>
    <property type="evidence" value="ECO:0007669"/>
    <property type="project" value="InterPro"/>
</dbReference>